<feature type="domain" description="ADAMTS/ADAMTS-like cysteine-rich" evidence="10">
    <location>
        <begin position="98"/>
        <end position="178"/>
    </location>
</feature>
<dbReference type="Proteomes" id="UP000596742">
    <property type="component" value="Unassembled WGS sequence"/>
</dbReference>
<comment type="subcellular location">
    <subcellularLocation>
        <location evidence="1">Secreted</location>
    </subcellularLocation>
</comment>
<dbReference type="GO" id="GO:0006508">
    <property type="term" value="P:proteolysis"/>
    <property type="evidence" value="ECO:0007669"/>
    <property type="project" value="TreeGrafter"/>
</dbReference>
<evidence type="ECO:0000256" key="8">
    <source>
        <dbReference type="SAM" id="SignalP"/>
    </source>
</evidence>
<keyword evidence="3 8" id="KW-0732">Signal</keyword>
<dbReference type="Pfam" id="PF00090">
    <property type="entry name" value="TSP_1"/>
    <property type="match status" value="1"/>
</dbReference>
<dbReference type="Pfam" id="PF05986">
    <property type="entry name" value="ADAMTS_spacer1"/>
    <property type="match status" value="1"/>
</dbReference>
<evidence type="ECO:0000256" key="7">
    <source>
        <dbReference type="SAM" id="MobiDB-lite"/>
    </source>
</evidence>
<dbReference type="InterPro" id="IPR045371">
    <property type="entry name" value="ADAMTS_CR_3"/>
</dbReference>
<feature type="chain" id="PRO_5032876335" evidence="8">
    <location>
        <begin position="21"/>
        <end position="606"/>
    </location>
</feature>
<evidence type="ECO:0000313" key="12">
    <source>
        <dbReference type="Proteomes" id="UP000596742"/>
    </source>
</evidence>
<feature type="region of interest" description="Disordered" evidence="7">
    <location>
        <begin position="584"/>
        <end position="606"/>
    </location>
</feature>
<dbReference type="InterPro" id="IPR050439">
    <property type="entry name" value="ADAMTS_ADAMTS-like"/>
</dbReference>
<evidence type="ECO:0000313" key="11">
    <source>
        <dbReference type="EMBL" id="VDI32922.1"/>
    </source>
</evidence>
<dbReference type="Pfam" id="PF19030">
    <property type="entry name" value="TSP1_ADAMTS"/>
    <property type="match status" value="3"/>
</dbReference>
<dbReference type="Gene3D" id="2.20.100.10">
    <property type="entry name" value="Thrombospondin type-1 (TSP1) repeat"/>
    <property type="match status" value="4"/>
</dbReference>
<feature type="domain" description="ADAMTS/ADAMTS-like Spacer 1" evidence="9">
    <location>
        <begin position="187"/>
        <end position="289"/>
    </location>
</feature>
<evidence type="ECO:0000259" key="10">
    <source>
        <dbReference type="Pfam" id="PF19236"/>
    </source>
</evidence>
<keyword evidence="12" id="KW-1185">Reference proteome</keyword>
<reference evidence="11" key="1">
    <citation type="submission" date="2018-11" db="EMBL/GenBank/DDBJ databases">
        <authorList>
            <person name="Alioto T."/>
            <person name="Alioto T."/>
        </authorList>
    </citation>
    <scope>NUCLEOTIDE SEQUENCE</scope>
</reference>
<evidence type="ECO:0000256" key="4">
    <source>
        <dbReference type="ARBA" id="ARBA00022737"/>
    </source>
</evidence>
<dbReference type="GO" id="GO:0031012">
    <property type="term" value="C:extracellular matrix"/>
    <property type="evidence" value="ECO:0007669"/>
    <property type="project" value="TreeGrafter"/>
</dbReference>
<accession>A0A8B6EEK7</accession>
<feature type="compositionally biased region" description="Polar residues" evidence="7">
    <location>
        <begin position="584"/>
        <end position="598"/>
    </location>
</feature>
<dbReference type="OrthoDB" id="6160514at2759"/>
<feature type="signal peptide" evidence="8">
    <location>
        <begin position="1"/>
        <end position="20"/>
    </location>
</feature>
<evidence type="ECO:0000256" key="2">
    <source>
        <dbReference type="ARBA" id="ARBA00022525"/>
    </source>
</evidence>
<keyword evidence="2" id="KW-0964">Secreted</keyword>
<gene>
    <name evidence="11" type="ORF">MGAL_10B025142</name>
</gene>
<dbReference type="GO" id="GO:0005576">
    <property type="term" value="C:extracellular region"/>
    <property type="evidence" value="ECO:0007669"/>
    <property type="project" value="UniProtKB-SubCell"/>
</dbReference>
<dbReference type="GO" id="GO:0004222">
    <property type="term" value="F:metalloendopeptidase activity"/>
    <property type="evidence" value="ECO:0007669"/>
    <property type="project" value="TreeGrafter"/>
</dbReference>
<proteinExistence type="predicted"/>
<evidence type="ECO:0000256" key="3">
    <source>
        <dbReference type="ARBA" id="ARBA00022729"/>
    </source>
</evidence>
<dbReference type="GO" id="GO:0030198">
    <property type="term" value="P:extracellular matrix organization"/>
    <property type="evidence" value="ECO:0007669"/>
    <property type="project" value="InterPro"/>
</dbReference>
<dbReference type="Pfam" id="PF19236">
    <property type="entry name" value="ADAMTS_CR_3"/>
    <property type="match status" value="1"/>
</dbReference>
<dbReference type="SMART" id="SM00209">
    <property type="entry name" value="TSP1"/>
    <property type="match status" value="4"/>
</dbReference>
<protein>
    <submittedName>
        <fullName evidence="11">Uncharacterized protein</fullName>
    </submittedName>
</protein>
<dbReference type="InterPro" id="IPR036383">
    <property type="entry name" value="TSP1_rpt_sf"/>
</dbReference>
<dbReference type="PANTHER" id="PTHR13723">
    <property type="entry name" value="ADAMTS A DISINTEGRIN AND METALLOPROTEASE WITH THROMBOSPONDIN MOTIFS PROTEASE"/>
    <property type="match status" value="1"/>
</dbReference>
<evidence type="ECO:0000259" key="9">
    <source>
        <dbReference type="Pfam" id="PF05986"/>
    </source>
</evidence>
<dbReference type="InterPro" id="IPR010294">
    <property type="entry name" value="ADAMTS_spacer1"/>
</dbReference>
<evidence type="ECO:0000256" key="5">
    <source>
        <dbReference type="ARBA" id="ARBA00023157"/>
    </source>
</evidence>
<dbReference type="PANTHER" id="PTHR13723:SF281">
    <property type="entry name" value="PAPILIN"/>
    <property type="match status" value="1"/>
</dbReference>
<keyword evidence="4" id="KW-0677">Repeat</keyword>
<evidence type="ECO:0000256" key="1">
    <source>
        <dbReference type="ARBA" id="ARBA00004613"/>
    </source>
</evidence>
<dbReference type="PRINTS" id="PR01857">
    <property type="entry name" value="ADAMTSFAMILY"/>
</dbReference>
<dbReference type="AlphaFoldDB" id="A0A8B6EEK7"/>
<keyword evidence="5 6" id="KW-1015">Disulfide bond</keyword>
<name>A0A8B6EEK7_MYTGA</name>
<dbReference type="InterPro" id="IPR000884">
    <property type="entry name" value="TSP1_rpt"/>
</dbReference>
<dbReference type="Gene3D" id="2.60.120.830">
    <property type="match status" value="1"/>
</dbReference>
<dbReference type="InterPro" id="IPR013273">
    <property type="entry name" value="ADAMTS/ADAMTS-like"/>
</dbReference>
<dbReference type="EMBL" id="UYJE01004975">
    <property type="protein sequence ID" value="VDI32922.1"/>
    <property type="molecule type" value="Genomic_DNA"/>
</dbReference>
<dbReference type="SUPFAM" id="SSF82895">
    <property type="entry name" value="TSP-1 type 1 repeat"/>
    <property type="match status" value="4"/>
</dbReference>
<organism evidence="11 12">
    <name type="scientific">Mytilus galloprovincialis</name>
    <name type="common">Mediterranean mussel</name>
    <dbReference type="NCBI Taxonomy" id="29158"/>
    <lineage>
        <taxon>Eukaryota</taxon>
        <taxon>Metazoa</taxon>
        <taxon>Spiralia</taxon>
        <taxon>Lophotrochozoa</taxon>
        <taxon>Mollusca</taxon>
        <taxon>Bivalvia</taxon>
        <taxon>Autobranchia</taxon>
        <taxon>Pteriomorphia</taxon>
        <taxon>Mytilida</taxon>
        <taxon>Mytiloidea</taxon>
        <taxon>Mytilidae</taxon>
        <taxon>Mytilinae</taxon>
        <taxon>Mytilus</taxon>
    </lineage>
</organism>
<comment type="caution">
    <text evidence="11">The sequence shown here is derived from an EMBL/GenBank/DDBJ whole genome shotgun (WGS) entry which is preliminary data.</text>
</comment>
<feature type="disulfide bond" evidence="6">
    <location>
        <begin position="34"/>
        <end position="68"/>
    </location>
</feature>
<feature type="disulfide bond" evidence="6">
    <location>
        <begin position="49"/>
        <end position="58"/>
    </location>
</feature>
<dbReference type="FunFam" id="2.20.100.10:FF:000005">
    <property type="entry name" value="ADAM metallopeptidase with thrombospondin type 1 motif 9"/>
    <property type="match status" value="1"/>
</dbReference>
<evidence type="ECO:0000256" key="6">
    <source>
        <dbReference type="PIRSR" id="PIRSR613273-3"/>
    </source>
</evidence>
<feature type="disulfide bond" evidence="6">
    <location>
        <begin position="38"/>
        <end position="73"/>
    </location>
</feature>
<dbReference type="PROSITE" id="PS50092">
    <property type="entry name" value="TSP1"/>
    <property type="match status" value="4"/>
</dbReference>
<sequence>MRIHLLVYIIVSVTEYKVLCQSSGFNEWSGFGACSRTCGGGIQSRHRSCIDTRRIESCQGKKTEYRTCNTKDCPKGSGDFRAAQCSEYNSIPLDGKSYKWLPYYGGDESTQCQLYCTAEQEYFFHKLSDKVIDGTPCNQETRNVCVNGKCRGVGCDRVLDSTKEEDKCGACDGRNHNCKTVTGSLGRKGQNRVLRIPSNARSIKITSQKPGQSYLAIQKGTESLTLVGNIGQNGKVMLVLQGLTLEYHVTSEGRGTQKLTAAGPTNDTVIVTVMKPKREHVIYHYQYSIATNNEVKSSRDKRPRTAAVSGQRDDTGRYVWLTGHWTVCDKDCGEGVQRRAVSCMDTKNPKVVRQVYCNGINPPPSQQKCMGKICNDSATIQVQWESGEWGPCSSSCGLGEQSKPVFCKAQRSDGFNFVTNEAKCLEAYPIKPVYMRSCNDHVKCPEWQTTAWSKCSKKCGIGEQTRRVYCRGTDPSGGRNILSSSACSPLDRPLERKSCFDSIRCEEGPVGELERGQPRCRNSLYGCCRDGYTPAIGYNYRGCHEGRCSIDIENCLVKLLNGKQYAFVPYVIWMYSNDKGHPTMSSKGQTLFSPSCKNSDMKESPN</sequence>